<evidence type="ECO:0000259" key="5">
    <source>
        <dbReference type="PROSITE" id="PS50931"/>
    </source>
</evidence>
<dbReference type="InterPro" id="IPR005119">
    <property type="entry name" value="LysR_subst-bd"/>
</dbReference>
<keyword evidence="3 6" id="KW-0238">DNA-binding</keyword>
<evidence type="ECO:0000256" key="1">
    <source>
        <dbReference type="ARBA" id="ARBA00009437"/>
    </source>
</evidence>
<evidence type="ECO:0000313" key="6">
    <source>
        <dbReference type="EMBL" id="MBB5833528.1"/>
    </source>
</evidence>
<proteinExistence type="inferred from homology"/>
<dbReference type="GO" id="GO:0032993">
    <property type="term" value="C:protein-DNA complex"/>
    <property type="evidence" value="ECO:0007669"/>
    <property type="project" value="TreeGrafter"/>
</dbReference>
<name>A0A7W9J0U2_9ACTN</name>
<dbReference type="GO" id="GO:0003677">
    <property type="term" value="F:DNA binding"/>
    <property type="evidence" value="ECO:0007669"/>
    <property type="project" value="UniProtKB-KW"/>
</dbReference>
<dbReference type="Gene3D" id="3.40.190.10">
    <property type="entry name" value="Periplasmic binding protein-like II"/>
    <property type="match status" value="2"/>
</dbReference>
<evidence type="ECO:0000256" key="3">
    <source>
        <dbReference type="ARBA" id="ARBA00023125"/>
    </source>
</evidence>
<keyword evidence="4" id="KW-0804">Transcription</keyword>
<keyword evidence="7" id="KW-1185">Reference proteome</keyword>
<comment type="similarity">
    <text evidence="1">Belongs to the LysR transcriptional regulatory family.</text>
</comment>
<organism evidence="6 7">
    <name type="scientific">Kribbella italica</name>
    <dbReference type="NCBI Taxonomy" id="1540520"/>
    <lineage>
        <taxon>Bacteria</taxon>
        <taxon>Bacillati</taxon>
        <taxon>Actinomycetota</taxon>
        <taxon>Actinomycetes</taxon>
        <taxon>Propionibacteriales</taxon>
        <taxon>Kribbellaceae</taxon>
        <taxon>Kribbella</taxon>
    </lineage>
</organism>
<keyword evidence="2" id="KW-0805">Transcription regulation</keyword>
<dbReference type="SUPFAM" id="SSF53850">
    <property type="entry name" value="Periplasmic binding protein-like II"/>
    <property type="match status" value="1"/>
</dbReference>
<evidence type="ECO:0000256" key="2">
    <source>
        <dbReference type="ARBA" id="ARBA00023015"/>
    </source>
</evidence>
<feature type="domain" description="HTH lysR-type" evidence="5">
    <location>
        <begin position="10"/>
        <end position="67"/>
    </location>
</feature>
<sequence>MKPLRADFIDDLRRLRVLREFRERGTVTATADALHLTPSAVSQQLAGLAQDVGFAVTRRDGRRIVLTDRGVALLNHADAVFARLEQARHDLETWDETLRGELTIGAFSTACAGLLPAVLTSLRADCPDLQVSLRQLDPPDLFDLLDAGRVDLALAVSFDGSPATRDPRYHRVDLGPDILDVALPADHPLAGESSIDLRALDDDLWITGTPDGCCAAITSTACAAAGFTPRVTHRVDDWHAVTQLVARSHAVALISRLAQHDLPPTLVVRPTRPPHPQRHLFAAVREGAQKSPLLQTVLTHLTQAVS</sequence>
<gene>
    <name evidence="6" type="ORF">HDA39_000262</name>
</gene>
<dbReference type="Gene3D" id="1.10.10.10">
    <property type="entry name" value="Winged helix-like DNA-binding domain superfamily/Winged helix DNA-binding domain"/>
    <property type="match status" value="1"/>
</dbReference>
<dbReference type="InterPro" id="IPR000847">
    <property type="entry name" value="LysR_HTH_N"/>
</dbReference>
<dbReference type="Pfam" id="PF03466">
    <property type="entry name" value="LysR_substrate"/>
    <property type="match status" value="1"/>
</dbReference>
<dbReference type="AlphaFoldDB" id="A0A7W9J0U2"/>
<dbReference type="Pfam" id="PF00126">
    <property type="entry name" value="HTH_1"/>
    <property type="match status" value="1"/>
</dbReference>
<dbReference type="Proteomes" id="UP000549971">
    <property type="component" value="Unassembled WGS sequence"/>
</dbReference>
<dbReference type="EMBL" id="JACHMY010000001">
    <property type="protein sequence ID" value="MBB5833528.1"/>
    <property type="molecule type" value="Genomic_DNA"/>
</dbReference>
<dbReference type="CDD" id="cd08423">
    <property type="entry name" value="PBP2_LTTR_like_6"/>
    <property type="match status" value="1"/>
</dbReference>
<dbReference type="PROSITE" id="PS50931">
    <property type="entry name" value="HTH_LYSR"/>
    <property type="match status" value="1"/>
</dbReference>
<dbReference type="RefSeq" id="WP_184793405.1">
    <property type="nucleotide sequence ID" value="NZ_JACHMY010000001.1"/>
</dbReference>
<dbReference type="GO" id="GO:0003700">
    <property type="term" value="F:DNA-binding transcription factor activity"/>
    <property type="evidence" value="ECO:0007669"/>
    <property type="project" value="InterPro"/>
</dbReference>
<dbReference type="PANTHER" id="PTHR30346:SF29">
    <property type="entry name" value="LYSR SUBSTRATE-BINDING"/>
    <property type="match status" value="1"/>
</dbReference>
<evidence type="ECO:0000313" key="7">
    <source>
        <dbReference type="Proteomes" id="UP000549971"/>
    </source>
</evidence>
<reference evidence="6 7" key="1">
    <citation type="submission" date="2020-08" db="EMBL/GenBank/DDBJ databases">
        <title>Sequencing the genomes of 1000 actinobacteria strains.</title>
        <authorList>
            <person name="Klenk H.-P."/>
        </authorList>
    </citation>
    <scope>NUCLEOTIDE SEQUENCE [LARGE SCALE GENOMIC DNA]</scope>
    <source>
        <strain evidence="6 7">DSM 28967</strain>
    </source>
</reference>
<comment type="caution">
    <text evidence="6">The sequence shown here is derived from an EMBL/GenBank/DDBJ whole genome shotgun (WGS) entry which is preliminary data.</text>
</comment>
<dbReference type="InterPro" id="IPR036390">
    <property type="entry name" value="WH_DNA-bd_sf"/>
</dbReference>
<accession>A0A7W9J0U2</accession>
<dbReference type="InterPro" id="IPR036388">
    <property type="entry name" value="WH-like_DNA-bd_sf"/>
</dbReference>
<dbReference type="SUPFAM" id="SSF46785">
    <property type="entry name" value="Winged helix' DNA-binding domain"/>
    <property type="match status" value="1"/>
</dbReference>
<protein>
    <submittedName>
        <fullName evidence="6">DNA-binding transcriptional LysR family regulator</fullName>
    </submittedName>
</protein>
<dbReference type="PANTHER" id="PTHR30346">
    <property type="entry name" value="TRANSCRIPTIONAL DUAL REGULATOR HCAR-RELATED"/>
    <property type="match status" value="1"/>
</dbReference>
<evidence type="ECO:0000256" key="4">
    <source>
        <dbReference type="ARBA" id="ARBA00023163"/>
    </source>
</evidence>